<dbReference type="EMBL" id="JAKKOR010000008">
    <property type="protein sequence ID" value="MCF8589053.1"/>
    <property type="molecule type" value="Genomic_DNA"/>
</dbReference>
<feature type="region of interest" description="Disordered" evidence="1">
    <location>
        <begin position="63"/>
        <end position="148"/>
    </location>
</feature>
<comment type="caution">
    <text evidence="2">The sequence shown here is derived from an EMBL/GenBank/DDBJ whole genome shotgun (WGS) entry which is preliminary data.</text>
</comment>
<dbReference type="SUPFAM" id="SSF103647">
    <property type="entry name" value="TSP type-3 repeat"/>
    <property type="match status" value="1"/>
</dbReference>
<dbReference type="InterPro" id="IPR028974">
    <property type="entry name" value="TSP_type-3_rpt"/>
</dbReference>
<name>A0ABS9IU15_9ACTN</name>
<accession>A0ABS9IU15</accession>
<evidence type="ECO:0000256" key="1">
    <source>
        <dbReference type="SAM" id="MobiDB-lite"/>
    </source>
</evidence>
<gene>
    <name evidence="2" type="ORF">L5G33_11330</name>
</gene>
<dbReference type="Proteomes" id="UP001200110">
    <property type="component" value="Unassembled WGS sequence"/>
</dbReference>
<reference evidence="2 3" key="1">
    <citation type="submission" date="2022-01" db="EMBL/GenBank/DDBJ databases">
        <authorList>
            <person name="Huang Y."/>
        </authorList>
    </citation>
    <scope>NUCLEOTIDE SEQUENCE [LARGE SCALE GENOMIC DNA]</scope>
    <source>
        <strain evidence="2 3">HY366</strain>
    </source>
</reference>
<evidence type="ECO:0000313" key="2">
    <source>
        <dbReference type="EMBL" id="MCF8589053.1"/>
    </source>
</evidence>
<dbReference type="RefSeq" id="WP_236998294.1">
    <property type="nucleotide sequence ID" value="NZ_JAKKOR010000008.1"/>
</dbReference>
<feature type="compositionally biased region" description="Basic and acidic residues" evidence="1">
    <location>
        <begin position="139"/>
        <end position="148"/>
    </location>
</feature>
<feature type="compositionally biased region" description="Basic and acidic residues" evidence="1">
    <location>
        <begin position="94"/>
        <end position="112"/>
    </location>
</feature>
<evidence type="ECO:0000313" key="3">
    <source>
        <dbReference type="Proteomes" id="UP001200110"/>
    </source>
</evidence>
<organism evidence="2 3">
    <name type="scientific">Gordonia liuliyuniae</name>
    <dbReference type="NCBI Taxonomy" id="2911517"/>
    <lineage>
        <taxon>Bacteria</taxon>
        <taxon>Bacillati</taxon>
        <taxon>Actinomycetota</taxon>
        <taxon>Actinomycetes</taxon>
        <taxon>Mycobacteriales</taxon>
        <taxon>Gordoniaceae</taxon>
        <taxon>Gordonia</taxon>
    </lineage>
</organism>
<evidence type="ECO:0008006" key="4">
    <source>
        <dbReference type="Google" id="ProtNLM"/>
    </source>
</evidence>
<protein>
    <recommendedName>
        <fullName evidence="4">Pullulanase</fullName>
    </recommendedName>
</protein>
<keyword evidence="3" id="KW-1185">Reference proteome</keyword>
<sequence>MDGVIEYGFGTGDEMSSWRSPADLDLDGDGVLDAVALDFDGDGLIDDAMWDTDADGVADRSVLDLDDDGVPETQFADGGSGLWERPVDGSAGTRESEPDAQKPDAQKPDAQKPAESVLDTDGDGEPDTVLIDTDGDGYADAHRSAGDR</sequence>
<proteinExistence type="predicted"/>